<dbReference type="Pfam" id="PF18796">
    <property type="entry name" value="LPD1"/>
    <property type="match status" value="1"/>
</dbReference>
<name>A0A290S5N4_9GAMM</name>
<gene>
    <name evidence="2" type="ORF">PARC_a2338</name>
</gene>
<proteinExistence type="predicted"/>
<organism evidence="2 3">
    <name type="scientific">Pseudoalteromonas arctica A 37-1-2</name>
    <dbReference type="NCBI Taxonomy" id="1117313"/>
    <lineage>
        <taxon>Bacteria</taxon>
        <taxon>Pseudomonadati</taxon>
        <taxon>Pseudomonadota</taxon>
        <taxon>Gammaproteobacteria</taxon>
        <taxon>Alteromonadales</taxon>
        <taxon>Pseudoalteromonadaceae</taxon>
        <taxon>Pseudoalteromonas</taxon>
    </lineage>
</organism>
<dbReference type="AlphaFoldDB" id="A0A290S5N4"/>
<evidence type="ECO:0000259" key="1">
    <source>
        <dbReference type="Pfam" id="PF18796"/>
    </source>
</evidence>
<feature type="domain" description="Large polyvalent protein-associated" evidence="1">
    <location>
        <begin position="191"/>
        <end position="259"/>
    </location>
</feature>
<sequence>MKLAMRNYPNRLKRGFTRQGPDYRFDDQVDFSDIRDTFGFRSMVVGKWVTKEERYISANLIYDALADLAQILHLPPKAIGLRSKLNFAFGHGGQKGVQAHYNAASQTLALAKNAGGGALAHEWFHAFDHHISEHLFAAKPRFGFASKLWLSNTPNLSHPLNNALNSFYKNVFLDEQGVDANNFVQTCIEHDKAHNMNYMSMPEELAARCFEACIEQHSNIKNSFLVGGLQCSNLIYPNIGHINKANEALNQYFALLGYALHKMD</sequence>
<dbReference type="NCBIfam" id="NF041907">
    <property type="entry name" value="CLCA_X"/>
    <property type="match status" value="1"/>
</dbReference>
<evidence type="ECO:0000313" key="3">
    <source>
        <dbReference type="Proteomes" id="UP000016505"/>
    </source>
</evidence>
<reference evidence="2 3" key="1">
    <citation type="journal article" date="2012" name="J. Bacteriol.">
        <title>Genome sequences of type strains of seven species of the marine bacterium Pseudoalteromonas.</title>
        <authorList>
            <person name="Xie B.B."/>
            <person name="Shu Y.L."/>
            <person name="Qin Q.L."/>
            <person name="Rong J.C."/>
            <person name="Zhang X.Y."/>
            <person name="Chen X.L."/>
            <person name="Shi M."/>
            <person name="He H.L."/>
            <person name="Zhou B.C."/>
            <person name="Zhang Y.Z."/>
        </authorList>
    </citation>
    <scope>NUCLEOTIDE SEQUENCE [LARGE SCALE GENOMIC DNA]</scope>
    <source>
        <strain evidence="2 3">A 37-1-2</strain>
    </source>
</reference>
<protein>
    <recommendedName>
        <fullName evidence="1">Large polyvalent protein-associated domain-containing protein</fullName>
    </recommendedName>
</protein>
<dbReference type="KEGG" id="part:PARC_a2338"/>
<dbReference type="InterPro" id="IPR041047">
    <property type="entry name" value="LPD1"/>
</dbReference>
<accession>A0A290S5N4</accession>
<evidence type="ECO:0000313" key="2">
    <source>
        <dbReference type="EMBL" id="ATC86837.1"/>
    </source>
</evidence>
<dbReference type="Proteomes" id="UP000016505">
    <property type="component" value="Chromosome I"/>
</dbReference>
<dbReference type="EMBL" id="CP011025">
    <property type="protein sequence ID" value="ATC86837.1"/>
    <property type="molecule type" value="Genomic_DNA"/>
</dbReference>